<reference evidence="2" key="1">
    <citation type="submission" date="2017-03" db="EMBL/GenBank/DDBJ databases">
        <title>The mitochondrial genome of the carnivorous plant Utricularia reniformis (Lentibulariaceae): structure, comparative analysis and evolutionary landmarks.</title>
        <authorList>
            <person name="Silva S.R."/>
            <person name="Alvarenga D.O."/>
            <person name="Michael T.P."/>
            <person name="Miranda V.F.O."/>
            <person name="Varani A.M."/>
        </authorList>
    </citation>
    <scope>NUCLEOTIDE SEQUENCE</scope>
</reference>
<accession>A0A1Y0AZ52</accession>
<proteinExistence type="predicted"/>
<organism evidence="2">
    <name type="scientific">Utricularia reniformis</name>
    <dbReference type="NCBI Taxonomy" id="192314"/>
    <lineage>
        <taxon>Eukaryota</taxon>
        <taxon>Viridiplantae</taxon>
        <taxon>Streptophyta</taxon>
        <taxon>Embryophyta</taxon>
        <taxon>Tracheophyta</taxon>
        <taxon>Spermatophyta</taxon>
        <taxon>Magnoliopsida</taxon>
        <taxon>eudicotyledons</taxon>
        <taxon>Gunneridae</taxon>
        <taxon>Pentapetalae</taxon>
        <taxon>asterids</taxon>
        <taxon>lamiids</taxon>
        <taxon>Lamiales</taxon>
        <taxon>Lentibulariaceae</taxon>
        <taxon>Utricularia</taxon>
    </lineage>
</organism>
<keyword evidence="2" id="KW-0496">Mitochondrion</keyword>
<name>A0A1Y0AZ52_9LAMI</name>
<geneLocation type="mitochondrion" evidence="2"/>
<feature type="transmembrane region" description="Helical" evidence="1">
    <location>
        <begin position="6"/>
        <end position="25"/>
    </location>
</feature>
<dbReference type="AlphaFoldDB" id="A0A1Y0AZ52"/>
<keyword evidence="1" id="KW-0812">Transmembrane</keyword>
<keyword evidence="1" id="KW-1133">Transmembrane helix</keyword>
<protein>
    <submittedName>
        <fullName evidence="2">Uncharacterized protein</fullName>
    </submittedName>
</protein>
<keyword evidence="1" id="KW-0472">Membrane</keyword>
<gene>
    <name evidence="2" type="ORF">AEK19_MT0184</name>
</gene>
<sequence>MTLVGVPPIVIVFIRILVSIYPLPFHREPTIRF</sequence>
<dbReference type="EMBL" id="KY774314">
    <property type="protein sequence ID" value="ART30466.1"/>
    <property type="molecule type" value="Genomic_DNA"/>
</dbReference>
<evidence type="ECO:0000256" key="1">
    <source>
        <dbReference type="SAM" id="Phobius"/>
    </source>
</evidence>
<evidence type="ECO:0000313" key="2">
    <source>
        <dbReference type="EMBL" id="ART30466.1"/>
    </source>
</evidence>